<dbReference type="EMBL" id="ASHM01015741">
    <property type="protein sequence ID" value="PNX97614.1"/>
    <property type="molecule type" value="Genomic_DNA"/>
</dbReference>
<evidence type="ECO:0000313" key="3">
    <source>
        <dbReference type="Proteomes" id="UP000236291"/>
    </source>
</evidence>
<dbReference type="Pfam" id="PF13966">
    <property type="entry name" value="zf-RVT"/>
    <property type="match status" value="1"/>
</dbReference>
<evidence type="ECO:0000313" key="2">
    <source>
        <dbReference type="EMBL" id="PNX97614.1"/>
    </source>
</evidence>
<sequence length="155" mass="17515">GVSALCCKVEKTERWGRIGSSWWREIVRIRDSVGGPGRFGRLFNLAETKSCSVVEIASLGWGRWGIVGVAETWQPNHDKGYTVRGDYQLMTSHDPVITDAAVNLIWHTQVPLKVSIFAWRLLRDRFETLKFAPHRVPCLNPPGATRLMSLRLTCP</sequence>
<keyword evidence="2" id="KW-0418">Kinase</keyword>
<protein>
    <submittedName>
        <fullName evidence="2">Cysteine-rich receptor-like protein kinase</fullName>
    </submittedName>
</protein>
<feature type="domain" description="Reverse transcriptase zinc-binding" evidence="1">
    <location>
        <begin position="81"/>
        <end position="129"/>
    </location>
</feature>
<reference evidence="2 3" key="1">
    <citation type="journal article" date="2014" name="Am. J. Bot.">
        <title>Genome assembly and annotation for red clover (Trifolium pratense; Fabaceae).</title>
        <authorList>
            <person name="Istvanek J."/>
            <person name="Jaros M."/>
            <person name="Krenek A."/>
            <person name="Repkova J."/>
        </authorList>
    </citation>
    <scope>NUCLEOTIDE SEQUENCE [LARGE SCALE GENOMIC DNA]</scope>
    <source>
        <strain evidence="3">cv. Tatra</strain>
        <tissue evidence="2">Young leaves</tissue>
    </source>
</reference>
<organism evidence="2 3">
    <name type="scientific">Trifolium pratense</name>
    <name type="common">Red clover</name>
    <dbReference type="NCBI Taxonomy" id="57577"/>
    <lineage>
        <taxon>Eukaryota</taxon>
        <taxon>Viridiplantae</taxon>
        <taxon>Streptophyta</taxon>
        <taxon>Embryophyta</taxon>
        <taxon>Tracheophyta</taxon>
        <taxon>Spermatophyta</taxon>
        <taxon>Magnoliopsida</taxon>
        <taxon>eudicotyledons</taxon>
        <taxon>Gunneridae</taxon>
        <taxon>Pentapetalae</taxon>
        <taxon>rosids</taxon>
        <taxon>fabids</taxon>
        <taxon>Fabales</taxon>
        <taxon>Fabaceae</taxon>
        <taxon>Papilionoideae</taxon>
        <taxon>50 kb inversion clade</taxon>
        <taxon>NPAAA clade</taxon>
        <taxon>Hologalegina</taxon>
        <taxon>IRL clade</taxon>
        <taxon>Trifolieae</taxon>
        <taxon>Trifolium</taxon>
    </lineage>
</organism>
<dbReference type="Proteomes" id="UP000236291">
    <property type="component" value="Unassembled WGS sequence"/>
</dbReference>
<comment type="caution">
    <text evidence="2">The sequence shown here is derived from an EMBL/GenBank/DDBJ whole genome shotgun (WGS) entry which is preliminary data.</text>
</comment>
<dbReference type="PANTHER" id="PTHR36617:SF5">
    <property type="entry name" value="OS05G0421675 PROTEIN"/>
    <property type="match status" value="1"/>
</dbReference>
<name>A0A2K3N3P1_TRIPR</name>
<reference evidence="2 3" key="2">
    <citation type="journal article" date="2017" name="Front. Plant Sci.">
        <title>Gene Classification and Mining of Molecular Markers Useful in Red Clover (Trifolium pratense) Breeding.</title>
        <authorList>
            <person name="Istvanek J."/>
            <person name="Dluhosova J."/>
            <person name="Dluhos P."/>
            <person name="Patkova L."/>
            <person name="Nedelnik J."/>
            <person name="Repkova J."/>
        </authorList>
    </citation>
    <scope>NUCLEOTIDE SEQUENCE [LARGE SCALE GENOMIC DNA]</scope>
    <source>
        <strain evidence="3">cv. Tatra</strain>
        <tissue evidence="2">Young leaves</tissue>
    </source>
</reference>
<dbReference type="InterPro" id="IPR026960">
    <property type="entry name" value="RVT-Znf"/>
</dbReference>
<accession>A0A2K3N3P1</accession>
<proteinExistence type="predicted"/>
<keyword evidence="2" id="KW-0675">Receptor</keyword>
<dbReference type="AlphaFoldDB" id="A0A2K3N3P1"/>
<evidence type="ECO:0000259" key="1">
    <source>
        <dbReference type="Pfam" id="PF13966"/>
    </source>
</evidence>
<gene>
    <name evidence="2" type="ORF">L195_g020845</name>
</gene>
<dbReference type="GO" id="GO:0016301">
    <property type="term" value="F:kinase activity"/>
    <property type="evidence" value="ECO:0007669"/>
    <property type="project" value="UniProtKB-KW"/>
</dbReference>
<keyword evidence="2" id="KW-0808">Transferase</keyword>
<feature type="non-terminal residue" evidence="2">
    <location>
        <position position="1"/>
    </location>
</feature>
<dbReference type="PANTHER" id="PTHR36617">
    <property type="entry name" value="PROTEIN, PUTATIVE-RELATED"/>
    <property type="match status" value="1"/>
</dbReference>